<proteinExistence type="predicted"/>
<protein>
    <submittedName>
        <fullName evidence="1">Uncharacterized protein</fullName>
    </submittedName>
</protein>
<dbReference type="AlphaFoldDB" id="Q8DUY2"/>
<keyword evidence="2" id="KW-1185">Reference proteome</keyword>
<gene>
    <name evidence="1" type="ordered locus">SMU_748</name>
</gene>
<evidence type="ECO:0000313" key="1">
    <source>
        <dbReference type="EMBL" id="AAN58472.1"/>
    </source>
</evidence>
<dbReference type="STRING" id="210007.SMU_748"/>
<reference evidence="1 2" key="1">
    <citation type="journal article" date="2002" name="Proc. Natl. Acad. Sci. U.S.A.">
        <title>Genome sequence of Streptococcus mutans UA159, a cariogenic dental pathogen.</title>
        <authorList>
            <person name="Ajdic D."/>
            <person name="McShan W.M."/>
            <person name="McLaughlin R.E."/>
            <person name="Savic G."/>
            <person name="Chang J."/>
            <person name="Carson M.B."/>
            <person name="Primeaux C."/>
            <person name="Tian R."/>
            <person name="Kenton S."/>
            <person name="Jia H."/>
            <person name="Lin S."/>
            <person name="Qian Y."/>
            <person name="Li S."/>
            <person name="Zhu H."/>
            <person name="Najar F."/>
            <person name="Lai H."/>
            <person name="White J."/>
            <person name="Roe B.A."/>
            <person name="Ferretti J.J."/>
        </authorList>
    </citation>
    <scope>NUCLEOTIDE SEQUENCE [LARGE SCALE GENOMIC DNA]</scope>
    <source>
        <strain evidence="2">ATCC 700610 / UA159</strain>
    </source>
</reference>
<accession>Q8DUY2</accession>
<sequence length="58" mass="6566">MIKNRHKIYFLTFLSAFFSLSSGNSTFSKPSGSLAKFSIIFSNSSFFLNVIAIRIPHF</sequence>
<dbReference type="EMBL" id="AE014133">
    <property type="protein sequence ID" value="AAN58472.1"/>
    <property type="molecule type" value="Genomic_DNA"/>
</dbReference>
<name>Q8DUY2_STRMU</name>
<organism evidence="1 2">
    <name type="scientific">Streptococcus mutans serotype c (strain ATCC 700610 / UA159)</name>
    <dbReference type="NCBI Taxonomy" id="210007"/>
    <lineage>
        <taxon>Bacteria</taxon>
        <taxon>Bacillati</taxon>
        <taxon>Bacillota</taxon>
        <taxon>Bacilli</taxon>
        <taxon>Lactobacillales</taxon>
        <taxon>Streptococcaceae</taxon>
        <taxon>Streptococcus</taxon>
    </lineage>
</organism>
<evidence type="ECO:0000313" key="2">
    <source>
        <dbReference type="Proteomes" id="UP000002512"/>
    </source>
</evidence>
<dbReference type="Proteomes" id="UP000002512">
    <property type="component" value="Chromosome"/>
</dbReference>
<dbReference type="HOGENOM" id="CLU_2977393_0_0_9"/>
<dbReference type="KEGG" id="smu:SMU_748"/>